<comment type="caution">
    <text evidence="1">The sequence shown here is derived from an EMBL/GenBank/DDBJ whole genome shotgun (WGS) entry which is preliminary data.</text>
</comment>
<name>A0A016WAW3_9BILA</name>
<evidence type="ECO:0000313" key="2">
    <source>
        <dbReference type="Proteomes" id="UP000024635"/>
    </source>
</evidence>
<accession>A0A016WAW3</accession>
<dbReference type="AlphaFoldDB" id="A0A016WAW3"/>
<gene>
    <name evidence="1" type="primary">Acey_s0898.g2934</name>
    <name evidence="1" type="ORF">Y032_0898g2934</name>
</gene>
<sequence length="106" mass="11551">MVAPCPFAFQRVRVREKQPWPFPARVASFDGYGNPGNSLGSVSNLPPQPLTLDKQLTAADHPIVIFRSELPNVGAVLSSVGVADGFEKLREKASRYSVGRVEAETR</sequence>
<protein>
    <submittedName>
        <fullName evidence="1">Uncharacterized protein</fullName>
    </submittedName>
</protein>
<dbReference type="Proteomes" id="UP000024635">
    <property type="component" value="Unassembled WGS sequence"/>
</dbReference>
<keyword evidence="2" id="KW-1185">Reference proteome</keyword>
<evidence type="ECO:0000313" key="1">
    <source>
        <dbReference type="EMBL" id="EYC36417.1"/>
    </source>
</evidence>
<proteinExistence type="predicted"/>
<reference evidence="2" key="1">
    <citation type="journal article" date="2015" name="Nat. Genet.">
        <title>The genome and transcriptome of the zoonotic hookworm Ancylostoma ceylanicum identify infection-specific gene families.</title>
        <authorList>
            <person name="Schwarz E.M."/>
            <person name="Hu Y."/>
            <person name="Antoshechkin I."/>
            <person name="Miller M.M."/>
            <person name="Sternberg P.W."/>
            <person name="Aroian R.V."/>
        </authorList>
    </citation>
    <scope>NUCLEOTIDE SEQUENCE</scope>
    <source>
        <strain evidence="2">HY135</strain>
    </source>
</reference>
<organism evidence="1 2">
    <name type="scientific">Ancylostoma ceylanicum</name>
    <dbReference type="NCBI Taxonomy" id="53326"/>
    <lineage>
        <taxon>Eukaryota</taxon>
        <taxon>Metazoa</taxon>
        <taxon>Ecdysozoa</taxon>
        <taxon>Nematoda</taxon>
        <taxon>Chromadorea</taxon>
        <taxon>Rhabditida</taxon>
        <taxon>Rhabditina</taxon>
        <taxon>Rhabditomorpha</taxon>
        <taxon>Strongyloidea</taxon>
        <taxon>Ancylostomatidae</taxon>
        <taxon>Ancylostomatinae</taxon>
        <taxon>Ancylostoma</taxon>
    </lineage>
</organism>
<dbReference type="EMBL" id="JARK01000498">
    <property type="protein sequence ID" value="EYC36417.1"/>
    <property type="molecule type" value="Genomic_DNA"/>
</dbReference>